<organism evidence="2 3">
    <name type="scientific">Auxenochlorella protothecoides</name>
    <name type="common">Green microalga</name>
    <name type="synonym">Chlorella protothecoides</name>
    <dbReference type="NCBI Taxonomy" id="3075"/>
    <lineage>
        <taxon>Eukaryota</taxon>
        <taxon>Viridiplantae</taxon>
        <taxon>Chlorophyta</taxon>
        <taxon>core chlorophytes</taxon>
        <taxon>Trebouxiophyceae</taxon>
        <taxon>Chlorellales</taxon>
        <taxon>Chlorellaceae</taxon>
        <taxon>Auxenochlorella</taxon>
    </lineage>
</organism>
<dbReference type="Proteomes" id="UP000279271">
    <property type="component" value="Unassembled WGS sequence"/>
</dbReference>
<accession>A0A3M7KXQ2</accession>
<protein>
    <submittedName>
        <fullName evidence="2">Uncharacterized protein</fullName>
    </submittedName>
</protein>
<feature type="region of interest" description="Disordered" evidence="1">
    <location>
        <begin position="38"/>
        <end position="59"/>
    </location>
</feature>
<dbReference type="AlphaFoldDB" id="A0A3M7KXQ2"/>
<evidence type="ECO:0000313" key="3">
    <source>
        <dbReference type="Proteomes" id="UP000279271"/>
    </source>
</evidence>
<reference evidence="3" key="1">
    <citation type="journal article" date="2018" name="Algal Res.">
        <title>Characterization of plant carbon substrate utilization by Auxenochlorella protothecoides.</title>
        <authorList>
            <person name="Vogler B.W."/>
            <person name="Starkenburg S.R."/>
            <person name="Sudasinghe N."/>
            <person name="Schambach J.Y."/>
            <person name="Rollin J.A."/>
            <person name="Pattathil S."/>
            <person name="Barry A.N."/>
        </authorList>
    </citation>
    <scope>NUCLEOTIDE SEQUENCE [LARGE SCALE GENOMIC DNA]</scope>
    <source>
        <strain evidence="3">UTEX 25</strain>
    </source>
</reference>
<dbReference type="EMBL" id="QOKY01000173">
    <property type="protein sequence ID" value="RMZ54659.1"/>
    <property type="molecule type" value="Genomic_DNA"/>
</dbReference>
<comment type="caution">
    <text evidence="2">The sequence shown here is derived from an EMBL/GenBank/DDBJ whole genome shotgun (WGS) entry which is preliminary data.</text>
</comment>
<evidence type="ECO:0000313" key="2">
    <source>
        <dbReference type="EMBL" id="RMZ54659.1"/>
    </source>
</evidence>
<gene>
    <name evidence="2" type="ORF">APUTEX25_003037</name>
</gene>
<proteinExistence type="predicted"/>
<sequence>MGLSVSAIRMSTLEIVTPRSTEILVAVECLKAGQKACTADSSGNIGSGSKGKNNFGTRNVGDDNIGNSNVGTANWGDANKGKGNRCFNSVGDRKVVNDCNLLQLRKNARTLAAPKDGFNNITCVVTTGRYVPFYIQCSLFSSNLTGLGRVYENQPSDTTTTISFKGRDSKLSAAYSFGSAMIFVGGLYIHEATPLALLNPSPPPLGPSPPPPIFGNIDGSVTKNGNDFSFSLKFVDNPPEGVNYAFFSAAGGLVLASTQAYQSHLMTWTKTLTSATTALASYAQAVAYRSDVGTSSTLTLRWES</sequence>
<name>A0A3M7KXQ2_AUXPR</name>
<evidence type="ECO:0000256" key="1">
    <source>
        <dbReference type="SAM" id="MobiDB-lite"/>
    </source>
</evidence>